<dbReference type="Pfam" id="PF00440">
    <property type="entry name" value="TetR_N"/>
    <property type="match status" value="1"/>
</dbReference>
<sequence>MGPAGSDNWHAMLDGAEYILREQGYACLTSRAVAERIGVKQRLVYYYFRTMDELIVETFRRLASRELVRLRVACQSDRPMHDIWDICTHSTDARLITEFMALANHLPPLRVHVIAYIEDARLLQIEAVTAAMNRSGTSTHLTSDSLVLLATGAALLLAREGQLGVSMGHQQLESAITDLLARFEPA</sequence>
<feature type="domain" description="HTH tetR-type" evidence="3">
    <location>
        <begin position="6"/>
        <end position="66"/>
    </location>
</feature>
<dbReference type="EMBL" id="QVRA01000017">
    <property type="protein sequence ID" value="RJG53294.1"/>
    <property type="molecule type" value="Genomic_DNA"/>
</dbReference>
<name>A0A418YPL6_9SPHN</name>
<accession>A0A418YPL6</accession>
<evidence type="ECO:0000313" key="5">
    <source>
        <dbReference type="Proteomes" id="UP000283469"/>
    </source>
</evidence>
<keyword evidence="5" id="KW-1185">Reference proteome</keyword>
<dbReference type="PRINTS" id="PR00455">
    <property type="entry name" value="HTHTETR"/>
</dbReference>
<organism evidence="4 5">
    <name type="scientific">Sphingobium terrigena</name>
    <dbReference type="NCBI Taxonomy" id="2304063"/>
    <lineage>
        <taxon>Bacteria</taxon>
        <taxon>Pseudomonadati</taxon>
        <taxon>Pseudomonadota</taxon>
        <taxon>Alphaproteobacteria</taxon>
        <taxon>Sphingomonadales</taxon>
        <taxon>Sphingomonadaceae</taxon>
        <taxon>Sphingobium</taxon>
    </lineage>
</organism>
<dbReference type="OrthoDB" id="9809772at2"/>
<dbReference type="AlphaFoldDB" id="A0A418YPL6"/>
<feature type="DNA-binding region" description="H-T-H motif" evidence="2">
    <location>
        <begin position="29"/>
        <end position="48"/>
    </location>
</feature>
<gene>
    <name evidence="4" type="ORF">D0Z70_16950</name>
</gene>
<protein>
    <submittedName>
        <fullName evidence="4">TetR/AcrR family transcriptional regulator</fullName>
    </submittedName>
</protein>
<evidence type="ECO:0000313" key="4">
    <source>
        <dbReference type="EMBL" id="RJG53294.1"/>
    </source>
</evidence>
<keyword evidence="1 2" id="KW-0238">DNA-binding</keyword>
<evidence type="ECO:0000256" key="2">
    <source>
        <dbReference type="PROSITE-ProRule" id="PRU00335"/>
    </source>
</evidence>
<dbReference type="SUPFAM" id="SSF46689">
    <property type="entry name" value="Homeodomain-like"/>
    <property type="match status" value="1"/>
</dbReference>
<dbReference type="Gene3D" id="1.10.357.10">
    <property type="entry name" value="Tetracycline Repressor, domain 2"/>
    <property type="match status" value="1"/>
</dbReference>
<dbReference type="Proteomes" id="UP000283469">
    <property type="component" value="Unassembled WGS sequence"/>
</dbReference>
<reference evidence="4 5" key="1">
    <citation type="submission" date="2018-08" db="EMBL/GenBank/DDBJ databases">
        <title>Sphingobium sp. EO9.</title>
        <authorList>
            <person name="Park Y."/>
            <person name="Kim K.H."/>
            <person name="Jeon C.O."/>
        </authorList>
    </citation>
    <scope>NUCLEOTIDE SEQUENCE [LARGE SCALE GENOMIC DNA]</scope>
    <source>
        <strain evidence="4 5">EO9</strain>
    </source>
</reference>
<dbReference type="InterPro" id="IPR009057">
    <property type="entry name" value="Homeodomain-like_sf"/>
</dbReference>
<evidence type="ECO:0000256" key="1">
    <source>
        <dbReference type="ARBA" id="ARBA00023125"/>
    </source>
</evidence>
<dbReference type="GO" id="GO:0003677">
    <property type="term" value="F:DNA binding"/>
    <property type="evidence" value="ECO:0007669"/>
    <property type="project" value="UniProtKB-UniRule"/>
</dbReference>
<dbReference type="InterPro" id="IPR001647">
    <property type="entry name" value="HTH_TetR"/>
</dbReference>
<comment type="caution">
    <text evidence="4">The sequence shown here is derived from an EMBL/GenBank/DDBJ whole genome shotgun (WGS) entry which is preliminary data.</text>
</comment>
<proteinExistence type="predicted"/>
<dbReference type="PROSITE" id="PS50977">
    <property type="entry name" value="HTH_TETR_2"/>
    <property type="match status" value="1"/>
</dbReference>
<evidence type="ECO:0000259" key="3">
    <source>
        <dbReference type="PROSITE" id="PS50977"/>
    </source>
</evidence>